<evidence type="ECO:0000313" key="6">
    <source>
        <dbReference type="Proteomes" id="UP000680866"/>
    </source>
</evidence>
<protein>
    <recommendedName>
        <fullName evidence="4">Fibronectin type-III domain-containing protein</fullName>
    </recommendedName>
</protein>
<dbReference type="InterPro" id="IPR036116">
    <property type="entry name" value="FN3_sf"/>
</dbReference>
<evidence type="ECO:0000256" key="1">
    <source>
        <dbReference type="ARBA" id="ARBA00023295"/>
    </source>
</evidence>
<evidence type="ECO:0000256" key="2">
    <source>
        <dbReference type="ARBA" id="ARBA00023326"/>
    </source>
</evidence>
<dbReference type="Proteomes" id="UP000680866">
    <property type="component" value="Chromosome"/>
</dbReference>
<feature type="domain" description="Fibronectin type-III" evidence="4">
    <location>
        <begin position="445"/>
        <end position="540"/>
    </location>
</feature>
<keyword evidence="3" id="KW-0732">Signal</keyword>
<sequence length="716" mass="75443">MKRRIRAAILAVLAASVGLVAQANPAHARPDCDVPDPPPICDGPGSHDPEGNLTGATRVPAGVSVTGWATDPDGGAVRVDITIGGTKVGTLTTTSGGNFSGTVPARAGGNVCARALNNGAGTSKLIGCANLAVAVDPVGSFDRIERSGTDLALHGWAIDGDTTDAIWLHVYQDGVFATAAPADRALSAPPAGHPGYGTGHGFAVTVPERPGDGEHNVCVYAINVGAGTVNTELGCRTYTVRHDPTGALDEVTRTGNTLRVRGWSADPDEPQTPTEVHIYDSGVFVRSVTANGHRPDLPGEYGPTHGYDVTDLPANMTPGPHTVCAYAINRAHGVHNTQLGCRNYAVPAPVAAPTINPFGEWDIYSNEIHVSWTDNSTSEDGYRVERSVAGGPWVEISRRTDAFRSLTDRNLTPNTRHCYRVIAFNELTEAAAEVCATTKQPPLPQPTGLTVVGRTDTTLTVRWTDNAEGEDHYLLGWGRPTDQVLPRIISIPANPGTGEMTYTVTGLDSSTDYRVAVSPRKAGHDTAPPLDTTAWTTGGPIVNGFTSSVGAVQACAPTEVTLNWKTTGATRVVVKRGTTTLADRTQSGPGVWEGTVSGGSHDGNVLYTLTAYAADGRTATANVPVYRSTPYPLVKSIEFNNTGWYRLEAWYYDLYDNKIQKIGDVASGGKINITPGHCQVRRIKVIDPNTGRVAFMPGSQLVLGHNEGGVSQVAAG</sequence>
<reference evidence="5" key="1">
    <citation type="submission" date="2020-08" db="EMBL/GenBank/DDBJ databases">
        <title>Whole genome shotgun sequence of Polymorphospora rubra NBRC 101157.</title>
        <authorList>
            <person name="Komaki H."/>
            <person name="Tamura T."/>
        </authorList>
    </citation>
    <scope>NUCLEOTIDE SEQUENCE</scope>
    <source>
        <strain evidence="5">NBRC 101157</strain>
    </source>
</reference>
<dbReference type="InterPro" id="IPR003961">
    <property type="entry name" value="FN3_dom"/>
</dbReference>
<feature type="signal peptide" evidence="3">
    <location>
        <begin position="1"/>
        <end position="28"/>
    </location>
</feature>
<proteinExistence type="predicted"/>
<organism evidence="5 6">
    <name type="scientific">Polymorphospora rubra</name>
    <dbReference type="NCBI Taxonomy" id="338584"/>
    <lineage>
        <taxon>Bacteria</taxon>
        <taxon>Bacillati</taxon>
        <taxon>Actinomycetota</taxon>
        <taxon>Actinomycetes</taxon>
        <taxon>Micromonosporales</taxon>
        <taxon>Micromonosporaceae</taxon>
        <taxon>Polymorphospora</taxon>
    </lineage>
</organism>
<dbReference type="AlphaFoldDB" id="A0A810NAH7"/>
<keyword evidence="2" id="KW-0624">Polysaccharide degradation</keyword>
<dbReference type="PROSITE" id="PS50853">
    <property type="entry name" value="FN3"/>
    <property type="match status" value="2"/>
</dbReference>
<dbReference type="InterPro" id="IPR013783">
    <property type="entry name" value="Ig-like_fold"/>
</dbReference>
<evidence type="ECO:0000259" key="4">
    <source>
        <dbReference type="PROSITE" id="PS50853"/>
    </source>
</evidence>
<keyword evidence="6" id="KW-1185">Reference proteome</keyword>
<keyword evidence="1" id="KW-0378">Hydrolase</keyword>
<dbReference type="KEGG" id="pry:Prubr_58490"/>
<keyword evidence="2" id="KW-0119">Carbohydrate metabolism</keyword>
<dbReference type="GO" id="GO:0000272">
    <property type="term" value="P:polysaccharide catabolic process"/>
    <property type="evidence" value="ECO:0007669"/>
    <property type="project" value="UniProtKB-KW"/>
</dbReference>
<feature type="chain" id="PRO_5032790126" description="Fibronectin type-III domain-containing protein" evidence="3">
    <location>
        <begin position="29"/>
        <end position="716"/>
    </location>
</feature>
<dbReference type="SUPFAM" id="SSF49265">
    <property type="entry name" value="Fibronectin type III"/>
    <property type="match status" value="1"/>
</dbReference>
<feature type="domain" description="Fibronectin type-III" evidence="4">
    <location>
        <begin position="349"/>
        <end position="441"/>
    </location>
</feature>
<dbReference type="Gene3D" id="2.60.40.10">
    <property type="entry name" value="Immunoglobulins"/>
    <property type="match status" value="2"/>
</dbReference>
<dbReference type="CDD" id="cd00063">
    <property type="entry name" value="FN3"/>
    <property type="match status" value="2"/>
</dbReference>
<keyword evidence="1" id="KW-0326">Glycosidase</keyword>
<dbReference type="EMBL" id="AP023359">
    <property type="protein sequence ID" value="BCJ68828.1"/>
    <property type="molecule type" value="Genomic_DNA"/>
</dbReference>
<dbReference type="GO" id="GO:0016798">
    <property type="term" value="F:hydrolase activity, acting on glycosyl bonds"/>
    <property type="evidence" value="ECO:0007669"/>
    <property type="project" value="UniProtKB-KW"/>
</dbReference>
<dbReference type="Pfam" id="PF00041">
    <property type="entry name" value="fn3"/>
    <property type="match status" value="1"/>
</dbReference>
<dbReference type="SMART" id="SM00060">
    <property type="entry name" value="FN3"/>
    <property type="match status" value="2"/>
</dbReference>
<name>A0A810NAH7_9ACTN</name>
<dbReference type="RefSeq" id="WP_212818006.1">
    <property type="nucleotide sequence ID" value="NZ_AP023359.1"/>
</dbReference>
<evidence type="ECO:0000256" key="3">
    <source>
        <dbReference type="SAM" id="SignalP"/>
    </source>
</evidence>
<gene>
    <name evidence="5" type="ORF">Prubr_58490</name>
</gene>
<evidence type="ECO:0000313" key="5">
    <source>
        <dbReference type="EMBL" id="BCJ68828.1"/>
    </source>
</evidence>
<accession>A0A810NAH7</accession>